<dbReference type="AlphaFoldDB" id="A0A1M6Q518"/>
<accession>A0A1M6Q518</accession>
<dbReference type="Gene3D" id="3.40.50.150">
    <property type="entry name" value="Vaccinia Virus protein VP39"/>
    <property type="match status" value="1"/>
</dbReference>
<name>A0A1M6Q518_REIAG</name>
<dbReference type="GO" id="GO:0008757">
    <property type="term" value="F:S-adenosylmethionine-dependent methyltransferase activity"/>
    <property type="evidence" value="ECO:0007669"/>
    <property type="project" value="InterPro"/>
</dbReference>
<dbReference type="InterPro" id="IPR029063">
    <property type="entry name" value="SAM-dependent_MTases_sf"/>
</dbReference>
<evidence type="ECO:0000256" key="2">
    <source>
        <dbReference type="ARBA" id="ARBA00022679"/>
    </source>
</evidence>
<feature type="domain" description="Methyltransferase type 11" evidence="4">
    <location>
        <begin position="33"/>
        <end position="134"/>
    </location>
</feature>
<gene>
    <name evidence="5" type="ORF">SAMN04488028_103175</name>
</gene>
<dbReference type="Pfam" id="PF08241">
    <property type="entry name" value="Methyltransf_11"/>
    <property type="match status" value="1"/>
</dbReference>
<dbReference type="PANTHER" id="PTHR43464:SF19">
    <property type="entry name" value="UBIQUINONE BIOSYNTHESIS O-METHYLTRANSFERASE, MITOCHONDRIAL"/>
    <property type="match status" value="1"/>
</dbReference>
<evidence type="ECO:0000259" key="4">
    <source>
        <dbReference type="Pfam" id="PF08241"/>
    </source>
</evidence>
<dbReference type="PANTHER" id="PTHR43464">
    <property type="entry name" value="METHYLTRANSFERASE"/>
    <property type="match status" value="1"/>
</dbReference>
<dbReference type="Proteomes" id="UP000184474">
    <property type="component" value="Unassembled WGS sequence"/>
</dbReference>
<dbReference type="SUPFAM" id="SSF53335">
    <property type="entry name" value="S-adenosyl-L-methionine-dependent methyltransferases"/>
    <property type="match status" value="1"/>
</dbReference>
<evidence type="ECO:0000256" key="1">
    <source>
        <dbReference type="ARBA" id="ARBA00022603"/>
    </source>
</evidence>
<dbReference type="RefSeq" id="WP_073122163.1">
    <property type="nucleotide sequence ID" value="NZ_FRAA01000003.1"/>
</dbReference>
<keyword evidence="2 5" id="KW-0808">Transferase</keyword>
<evidence type="ECO:0000256" key="3">
    <source>
        <dbReference type="ARBA" id="ARBA00022691"/>
    </source>
</evidence>
<evidence type="ECO:0000313" key="6">
    <source>
        <dbReference type="Proteomes" id="UP000184474"/>
    </source>
</evidence>
<dbReference type="InterPro" id="IPR013216">
    <property type="entry name" value="Methyltransf_11"/>
</dbReference>
<evidence type="ECO:0000313" key="5">
    <source>
        <dbReference type="EMBL" id="SHK15354.1"/>
    </source>
</evidence>
<dbReference type="GO" id="GO:0032259">
    <property type="term" value="P:methylation"/>
    <property type="evidence" value="ECO:0007669"/>
    <property type="project" value="UniProtKB-KW"/>
</dbReference>
<organism evidence="5 6">
    <name type="scientific">Reichenbachiella agariperforans</name>
    <dbReference type="NCBI Taxonomy" id="156994"/>
    <lineage>
        <taxon>Bacteria</taxon>
        <taxon>Pseudomonadati</taxon>
        <taxon>Bacteroidota</taxon>
        <taxon>Cytophagia</taxon>
        <taxon>Cytophagales</taxon>
        <taxon>Reichenbachiellaceae</taxon>
        <taxon>Reichenbachiella</taxon>
    </lineage>
</organism>
<keyword evidence="6" id="KW-1185">Reference proteome</keyword>
<proteinExistence type="predicted"/>
<protein>
    <submittedName>
        <fullName evidence="5">Methyltransferase domain-containing protein</fullName>
    </submittedName>
</protein>
<dbReference type="EMBL" id="FRAA01000003">
    <property type="protein sequence ID" value="SHK15354.1"/>
    <property type="molecule type" value="Genomic_DNA"/>
</dbReference>
<keyword evidence="1 5" id="KW-0489">Methyltransferase</keyword>
<dbReference type="STRING" id="156994.SAMN04488028_103175"/>
<sequence length="207" mass="23298">MTIQQLNKELGNIDLYLLDQILKANIPPTVRVLDAGCGEGRNLIYFLNNGYNVHGIDQNPDAIRMLQFIAGSNYPDQPKGNFIEGQIHDMPYPDQCFDLVISSAVLHFSPDTATFWAGVKEMTRVLRPGGMLFIRMTAIMGLEDVISPQGEQHALPDGSVRFLITESIIEQLQNDYNYSPIEATKSVLVDRKRCMTTLVLRKNQIEL</sequence>
<reference evidence="6" key="1">
    <citation type="submission" date="2016-11" db="EMBL/GenBank/DDBJ databases">
        <authorList>
            <person name="Varghese N."/>
            <person name="Submissions S."/>
        </authorList>
    </citation>
    <scope>NUCLEOTIDE SEQUENCE [LARGE SCALE GENOMIC DNA]</scope>
    <source>
        <strain evidence="6">DSM 26134</strain>
    </source>
</reference>
<dbReference type="CDD" id="cd02440">
    <property type="entry name" value="AdoMet_MTases"/>
    <property type="match status" value="1"/>
</dbReference>
<keyword evidence="3" id="KW-0949">S-adenosyl-L-methionine</keyword>